<proteinExistence type="predicted"/>
<sequence>METLLCRRTWPPFPSHPVVVSLCVSSSLSASCTSGVLSCQQPAPGDPGPGCAPSVSWDEWRGWGAGGGLCQARLSLCPSWARHLGETTQPAQSWLRRALQGPDLRPVPLVVVGLLRQLAVQHPSRFCRL</sequence>
<protein>
    <submittedName>
        <fullName evidence="1">Uncharacterized protein</fullName>
    </submittedName>
</protein>
<evidence type="ECO:0000313" key="2">
    <source>
        <dbReference type="Proteomes" id="UP001162501"/>
    </source>
</evidence>
<reference evidence="1" key="2">
    <citation type="submission" date="2025-03" db="EMBL/GenBank/DDBJ databases">
        <authorList>
            <consortium name="ELIXIR-Norway"/>
            <consortium name="Elixir Norway"/>
        </authorList>
    </citation>
    <scope>NUCLEOTIDE SEQUENCE</scope>
</reference>
<gene>
    <name evidence="1" type="ORF">MRATA1EN22A_LOCUS28467</name>
</gene>
<dbReference type="Proteomes" id="UP001162501">
    <property type="component" value="Chromosome 9"/>
</dbReference>
<evidence type="ECO:0000313" key="1">
    <source>
        <dbReference type="EMBL" id="CAN0572403.1"/>
    </source>
</evidence>
<dbReference type="EMBL" id="OX596093">
    <property type="protein sequence ID" value="CAN0572403.1"/>
    <property type="molecule type" value="Genomic_DNA"/>
</dbReference>
<reference evidence="1" key="1">
    <citation type="submission" date="2023-05" db="EMBL/GenBank/DDBJ databases">
        <authorList>
            <consortium name="ELIXIR-Norway"/>
        </authorList>
    </citation>
    <scope>NUCLEOTIDE SEQUENCE</scope>
</reference>
<accession>A0AC60A9I2</accession>
<organism evidence="1 2">
    <name type="scientific">Rangifer tarandus platyrhynchus</name>
    <name type="common">Svalbard reindeer</name>
    <dbReference type="NCBI Taxonomy" id="3082113"/>
    <lineage>
        <taxon>Eukaryota</taxon>
        <taxon>Metazoa</taxon>
        <taxon>Chordata</taxon>
        <taxon>Craniata</taxon>
        <taxon>Vertebrata</taxon>
        <taxon>Euteleostomi</taxon>
        <taxon>Mammalia</taxon>
        <taxon>Eutheria</taxon>
        <taxon>Laurasiatheria</taxon>
        <taxon>Artiodactyla</taxon>
        <taxon>Ruminantia</taxon>
        <taxon>Pecora</taxon>
        <taxon>Cervidae</taxon>
        <taxon>Odocoileinae</taxon>
        <taxon>Rangifer</taxon>
    </lineage>
</organism>
<name>A0AC60A9I2_RANTA</name>